<dbReference type="AlphaFoldDB" id="A0A259TUM7"/>
<comment type="caution">
    <text evidence="1">The sequence shown here is derived from an EMBL/GenBank/DDBJ whole genome shotgun (WGS) entry which is preliminary data.</text>
</comment>
<name>A0A259TUM7_9BACT</name>
<dbReference type="InParanoid" id="A0A259TUM7"/>
<dbReference type="InterPro" id="IPR010982">
    <property type="entry name" value="Lambda_DNA-bd_dom_sf"/>
</dbReference>
<keyword evidence="2" id="KW-1185">Reference proteome</keyword>
<evidence type="ECO:0008006" key="3">
    <source>
        <dbReference type="Google" id="ProtNLM"/>
    </source>
</evidence>
<accession>A0A259TUM7</accession>
<protein>
    <recommendedName>
        <fullName evidence="3">HTH cro/C1-type domain-containing protein</fullName>
    </recommendedName>
</protein>
<dbReference type="RefSeq" id="WP_094551832.1">
    <property type="nucleotide sequence ID" value="NZ_MQWB01000011.1"/>
</dbReference>
<dbReference type="Proteomes" id="UP000216446">
    <property type="component" value="Unassembled WGS sequence"/>
</dbReference>
<reference evidence="1 2" key="1">
    <citation type="submission" date="2016-11" db="EMBL/GenBank/DDBJ databases">
        <title>Study of marine rhodopsin-containing bacteria.</title>
        <authorList>
            <person name="Yoshizawa S."/>
            <person name="Kumagai Y."/>
            <person name="Kogure K."/>
        </authorList>
    </citation>
    <scope>NUCLEOTIDE SEQUENCE [LARGE SCALE GENOMIC DNA]</scope>
    <source>
        <strain evidence="1 2">SG-29</strain>
    </source>
</reference>
<evidence type="ECO:0000313" key="2">
    <source>
        <dbReference type="Proteomes" id="UP000216446"/>
    </source>
</evidence>
<dbReference type="GO" id="GO:0003677">
    <property type="term" value="F:DNA binding"/>
    <property type="evidence" value="ECO:0007669"/>
    <property type="project" value="InterPro"/>
</dbReference>
<evidence type="ECO:0000313" key="1">
    <source>
        <dbReference type="EMBL" id="OZC01327.1"/>
    </source>
</evidence>
<proteinExistence type="predicted"/>
<dbReference type="Gene3D" id="1.10.260.40">
    <property type="entry name" value="lambda repressor-like DNA-binding domains"/>
    <property type="match status" value="1"/>
</dbReference>
<sequence length="86" mass="9771">MGTPRRSKLVSPHELSAEVRRCRQRQGLSRADVASRLDLDEADVVRAESHRWGSMIRVRKAILERLAGCTLEGPYYRVRPLDPDAS</sequence>
<dbReference type="EMBL" id="MQWB01000011">
    <property type="protein sequence ID" value="OZC01327.1"/>
    <property type="molecule type" value="Genomic_DNA"/>
</dbReference>
<gene>
    <name evidence="1" type="ORF">BSZ36_17955</name>
</gene>
<dbReference type="SUPFAM" id="SSF47413">
    <property type="entry name" value="lambda repressor-like DNA-binding domains"/>
    <property type="match status" value="1"/>
</dbReference>
<organism evidence="1 2">
    <name type="scientific">Rubricoccus marinus</name>
    <dbReference type="NCBI Taxonomy" id="716817"/>
    <lineage>
        <taxon>Bacteria</taxon>
        <taxon>Pseudomonadati</taxon>
        <taxon>Rhodothermota</taxon>
        <taxon>Rhodothermia</taxon>
        <taxon>Rhodothermales</taxon>
        <taxon>Rubricoccaceae</taxon>
        <taxon>Rubricoccus</taxon>
    </lineage>
</organism>